<dbReference type="AlphaFoldDB" id="A0A6J4VJZ2"/>
<reference evidence="1" key="1">
    <citation type="submission" date="2020-02" db="EMBL/GenBank/DDBJ databases">
        <authorList>
            <person name="Meier V. D."/>
        </authorList>
    </citation>
    <scope>NUCLEOTIDE SEQUENCE</scope>
    <source>
        <strain evidence="1">AVDCRST_MAG81</strain>
    </source>
</reference>
<accession>A0A6J4VJZ2</accession>
<organism evidence="1">
    <name type="scientific">uncultured Synechococcales cyanobacterium</name>
    <dbReference type="NCBI Taxonomy" id="1936017"/>
    <lineage>
        <taxon>Bacteria</taxon>
        <taxon>Bacillati</taxon>
        <taxon>Cyanobacteriota</taxon>
        <taxon>Cyanophyceae</taxon>
        <taxon>Synechococcales</taxon>
        <taxon>environmental samples</taxon>
    </lineage>
</organism>
<gene>
    <name evidence="1" type="ORF">AVDCRST_MAG81-2736</name>
</gene>
<proteinExistence type="predicted"/>
<sequence length="40" mass="4434">MHRVILGGLFGVRYQIEEDIDTSLGVVKSVLLQSGDFQRG</sequence>
<protein>
    <submittedName>
        <fullName evidence="1">Uncharacterized protein</fullName>
    </submittedName>
</protein>
<evidence type="ECO:0000313" key="1">
    <source>
        <dbReference type="EMBL" id="CAA9579578.1"/>
    </source>
</evidence>
<dbReference type="EMBL" id="CADCWO010000151">
    <property type="protein sequence ID" value="CAA9579578.1"/>
    <property type="molecule type" value="Genomic_DNA"/>
</dbReference>
<name>A0A6J4VJZ2_9CYAN</name>